<dbReference type="SUPFAM" id="SSF48371">
    <property type="entry name" value="ARM repeat"/>
    <property type="match status" value="1"/>
</dbReference>
<dbReference type="InterPro" id="IPR013041">
    <property type="entry name" value="Clathrin_app_Ig-like_sf"/>
</dbReference>
<reference evidence="6 7" key="1">
    <citation type="submission" date="2016-10" db="EMBL/GenBank/DDBJ databases">
        <authorList>
            <person name="Cai Z."/>
        </authorList>
    </citation>
    <scope>NUCLEOTIDE SEQUENCE [LARGE SCALE GENOMIC DNA]</scope>
</reference>
<dbReference type="Gene3D" id="1.25.10.10">
    <property type="entry name" value="Leucine-rich Repeat Variant"/>
    <property type="match status" value="1"/>
</dbReference>
<keyword evidence="3" id="KW-0653">Protein transport</keyword>
<accession>A0A383VHH3</accession>
<protein>
    <recommendedName>
        <fullName evidence="5">Clathrin adaptor alpha/beta/gamma-adaptin appendage Ig-like subdomain domain-containing protein</fullName>
    </recommendedName>
</protein>
<evidence type="ECO:0000256" key="4">
    <source>
        <dbReference type="ARBA" id="ARBA00023136"/>
    </source>
</evidence>
<organism evidence="6 7">
    <name type="scientific">Tetradesmus obliquus</name>
    <name type="common">Green alga</name>
    <name type="synonym">Acutodesmus obliquus</name>
    <dbReference type="NCBI Taxonomy" id="3088"/>
    <lineage>
        <taxon>Eukaryota</taxon>
        <taxon>Viridiplantae</taxon>
        <taxon>Chlorophyta</taxon>
        <taxon>core chlorophytes</taxon>
        <taxon>Chlorophyceae</taxon>
        <taxon>CS clade</taxon>
        <taxon>Sphaeropleales</taxon>
        <taxon>Scenedesmaceae</taxon>
        <taxon>Tetradesmus</taxon>
    </lineage>
</organism>
<dbReference type="InterPro" id="IPR008152">
    <property type="entry name" value="Clathrin_a/b/g-adaptin_app_Ig"/>
</dbReference>
<evidence type="ECO:0000256" key="2">
    <source>
        <dbReference type="ARBA" id="ARBA00022448"/>
    </source>
</evidence>
<name>A0A383VHH3_TETOB</name>
<evidence type="ECO:0000256" key="3">
    <source>
        <dbReference type="ARBA" id="ARBA00022927"/>
    </source>
</evidence>
<dbReference type="Pfam" id="PF02296">
    <property type="entry name" value="Alpha_adaptin_C"/>
    <property type="match status" value="1"/>
</dbReference>
<evidence type="ECO:0000259" key="5">
    <source>
        <dbReference type="SMART" id="SM00809"/>
    </source>
</evidence>
<dbReference type="InterPro" id="IPR009028">
    <property type="entry name" value="Coatomer/calthrin_app_sub_C"/>
</dbReference>
<dbReference type="InterPro" id="IPR002553">
    <property type="entry name" value="Clathrin/coatomer_adapt-like_N"/>
</dbReference>
<dbReference type="InterPro" id="IPR016024">
    <property type="entry name" value="ARM-type_fold"/>
</dbReference>
<dbReference type="Gene3D" id="2.60.40.1230">
    <property type="match status" value="1"/>
</dbReference>
<dbReference type="InterPro" id="IPR012295">
    <property type="entry name" value="TBP_dom_sf"/>
</dbReference>
<dbReference type="PANTHER" id="PTHR22780">
    <property type="entry name" value="ADAPTIN, ALPHA/GAMMA/EPSILON"/>
    <property type="match status" value="1"/>
</dbReference>
<dbReference type="Proteomes" id="UP000256970">
    <property type="component" value="Unassembled WGS sequence"/>
</dbReference>
<keyword evidence="7" id="KW-1185">Reference proteome</keyword>
<dbReference type="GO" id="GO:0006886">
    <property type="term" value="P:intracellular protein transport"/>
    <property type="evidence" value="ECO:0007669"/>
    <property type="project" value="InterPro"/>
</dbReference>
<dbReference type="SUPFAM" id="SSF49348">
    <property type="entry name" value="Clathrin adaptor appendage domain"/>
    <property type="match status" value="1"/>
</dbReference>
<dbReference type="EMBL" id="FNXT01000373">
    <property type="protein sequence ID" value="SZX64192.1"/>
    <property type="molecule type" value="Genomic_DNA"/>
</dbReference>
<evidence type="ECO:0000313" key="6">
    <source>
        <dbReference type="EMBL" id="SZX64192.1"/>
    </source>
</evidence>
<comment type="subcellular location">
    <subcellularLocation>
        <location evidence="1">Endomembrane system</location>
    </subcellularLocation>
</comment>
<dbReference type="InterPro" id="IPR050840">
    <property type="entry name" value="Adaptor_Complx_Large_Subunit"/>
</dbReference>
<dbReference type="SUPFAM" id="SSF55711">
    <property type="entry name" value="Subdomain of clathrin and coatomer appendage domain"/>
    <property type="match status" value="1"/>
</dbReference>
<keyword evidence="2" id="KW-0813">Transport</keyword>
<dbReference type="GO" id="GO:0030131">
    <property type="term" value="C:clathrin adaptor complex"/>
    <property type="evidence" value="ECO:0007669"/>
    <property type="project" value="InterPro"/>
</dbReference>
<gene>
    <name evidence="6" type="ORF">BQ4739_LOCUS4713</name>
</gene>
<proteinExistence type="predicted"/>
<keyword evidence="4" id="KW-0472">Membrane</keyword>
<dbReference type="InterPro" id="IPR003164">
    <property type="entry name" value="Clathrin_a-adaptin_app_sub_C"/>
</dbReference>
<sequence>MAKTQTIRGLQVFISDIRACQNREQETKRVDKELAKIRGKFGDDKKTLTAYDRKKYVWKLLYIYMLGFDVEFGHKQACDLIPSAKYSEKQVGYMACSILMNEKDEFLRLAINGIRNDLISRNEAFQSLALTFVANIAGQEMAEALTPDVLKLLQSGTSRPVVRKKAALCLLRLMRKTPADAQLVSADTFAPVMAQLLEERDVGLLLSCVTLLLGICARTGGAGYEQCQAKLMRVLERLVYLREVTADYTYYGIASPWLQAKVLRTLQYFPLPEGTQAQRQLHDTLVAIFNLCSEITKSSTINKSNAQHAILFEAISLILALDCSRDLLASSVTSLGRFLSVKEPNIRYLALENLTRLALVPEVLDSIRPHQSTILANLRDPDVSIRRRALDLLFSMCDGGAAVEVVEELVTYLTVADFSMREELVLKIAILAEKFAPNVEWYVDVVLALLERAGDFCGEDIWHRVVQLVTNNEASQAYAAGCVVEVLRRGASHEALMCMAGCVLGEYGKLVQASVPNLEQFRLLHERFPTLSIPTKGLLLSAYLKMLLHEPGNTALQAEVVAVFSRYSRQLDPELQQRSTEYLVLAQDPAKAAASYVLPMPKWEGRESALLKRLAATEGADADTADVVPAVAASAADEAALGAAPAGGGLSMALGGSAEPAAAAAEPEPVTAAPVAAAPPAVAPKAQEIDLLGGDDFVYGNGTPAAAAPAAAAPAAVTPAAAAAAPRAIDPLEELFSTPAPAAAPPAAAGHPAAAGFTGAVFGTPAAAVPSVMSPLAAAAAAAAGHTGGSGSIPYSMHAGPMAAHLGLAPSGLSAASWGGVSGLAAAGSMDSIGSAAFDAHAQHPAAGFGGAAAAGSGGGAPQLGFEDAAFAVDDWRVMGDVQQLHRALLTKEQGILYEDTYLQVGLQSRYSRSNGELLLFLGNKHATSSLSGLALLLSGPSPAVQVAIAQLPPQLAPKQQVQAVVHVTCLHSFLEAPRVQLRYSCGARQVVQELLLPLAPHKFMLPEPHIAKEAFFDKWKSYQGPPLKMQQMLERATPLSIDATLLLLRGLNFGLEHLYLDPSPNNEAGAAYFICGQPGAEQALLCQCRVEGNPQNRMQFRVTVAAPDAALASSVKDMIVAQIMAVP</sequence>
<dbReference type="SMART" id="SM00809">
    <property type="entry name" value="Alpha_adaptinC2"/>
    <property type="match status" value="1"/>
</dbReference>
<dbReference type="InterPro" id="IPR011989">
    <property type="entry name" value="ARM-like"/>
</dbReference>
<evidence type="ECO:0000256" key="1">
    <source>
        <dbReference type="ARBA" id="ARBA00004308"/>
    </source>
</evidence>
<dbReference type="Gene3D" id="3.30.310.10">
    <property type="entry name" value="TATA-Binding Protein"/>
    <property type="match status" value="1"/>
</dbReference>
<dbReference type="Pfam" id="PF02883">
    <property type="entry name" value="Alpha_adaptinC2"/>
    <property type="match status" value="1"/>
</dbReference>
<dbReference type="AlphaFoldDB" id="A0A383VHH3"/>
<evidence type="ECO:0000313" key="7">
    <source>
        <dbReference type="Proteomes" id="UP000256970"/>
    </source>
</evidence>
<dbReference type="GO" id="GO:0016192">
    <property type="term" value="P:vesicle-mediated transport"/>
    <property type="evidence" value="ECO:0007669"/>
    <property type="project" value="InterPro"/>
</dbReference>
<dbReference type="STRING" id="3088.A0A383VHH3"/>
<feature type="domain" description="Clathrin adaptor alpha/beta/gamma-adaptin appendage Ig-like subdomain" evidence="5">
    <location>
        <begin position="887"/>
        <end position="998"/>
    </location>
</feature>
<dbReference type="Pfam" id="PF01602">
    <property type="entry name" value="Adaptin_N"/>
    <property type="match status" value="1"/>
</dbReference>
<dbReference type="GO" id="GO:0012505">
    <property type="term" value="C:endomembrane system"/>
    <property type="evidence" value="ECO:0007669"/>
    <property type="project" value="UniProtKB-SubCell"/>
</dbReference>